<sequence length="299" mass="33743">MSKNINYSHCPCCNSADINPVLSAEDYTVSHELFEIWHCNHCSNRFTQDVPDAANIGPYYQSDAYVSHSDTKQGLINKLYHAVRNYTLQKKRSLVQQVTDRKQGSLLDVGAGTGAFAGIMKQAGWQVTGLEPDDTARNVAAEKNGIQLLAPGELYQLAPDQFDAISLWHVMEHVHDLHGYIRRFSAVLRQNGRLLIAVPNYTSQDAEVYGKYWAAYDVPRHLYHFSPAGMEQMMLAEGFVLTGVKPMWFDSFYVAMLSEQYRKGKSNLFRAAWVGLMSNLKAVGNKKRCSSVIYIFSKK</sequence>
<dbReference type="GO" id="GO:0032259">
    <property type="term" value="P:methylation"/>
    <property type="evidence" value="ECO:0007669"/>
    <property type="project" value="UniProtKB-KW"/>
</dbReference>
<protein>
    <submittedName>
        <fullName evidence="2">2-polyprenyl-3-methyl-5-hydroxy-6-metoxy-1,4-benzoquinol methylase</fullName>
    </submittedName>
</protein>
<dbReference type="InterPro" id="IPR029063">
    <property type="entry name" value="SAM-dependent_MTases_sf"/>
</dbReference>
<dbReference type="STRING" id="413434.SAMN04488132_10676"/>
<dbReference type="PANTHER" id="PTHR43861:SF3">
    <property type="entry name" value="PUTATIVE (AFU_ORTHOLOGUE AFUA_2G14390)-RELATED"/>
    <property type="match status" value="1"/>
</dbReference>
<dbReference type="Pfam" id="PF13489">
    <property type="entry name" value="Methyltransf_23"/>
    <property type="match status" value="1"/>
</dbReference>
<organism evidence="2 3">
    <name type="scientific">Sediminibacterium ginsengisoli</name>
    <dbReference type="NCBI Taxonomy" id="413434"/>
    <lineage>
        <taxon>Bacteria</taxon>
        <taxon>Pseudomonadati</taxon>
        <taxon>Bacteroidota</taxon>
        <taxon>Chitinophagia</taxon>
        <taxon>Chitinophagales</taxon>
        <taxon>Chitinophagaceae</taxon>
        <taxon>Sediminibacterium</taxon>
    </lineage>
</organism>
<proteinExistence type="predicted"/>
<dbReference type="OrthoDB" id="2370471at2"/>
<dbReference type="EMBL" id="FUWH01000006">
    <property type="protein sequence ID" value="SJZ92431.1"/>
    <property type="molecule type" value="Genomic_DNA"/>
</dbReference>
<dbReference type="Gene3D" id="3.40.50.150">
    <property type="entry name" value="Vaccinia Virus protein VP39"/>
    <property type="match status" value="1"/>
</dbReference>
<evidence type="ECO:0000256" key="1">
    <source>
        <dbReference type="ARBA" id="ARBA00022679"/>
    </source>
</evidence>
<dbReference type="CDD" id="cd02440">
    <property type="entry name" value="AdoMet_MTases"/>
    <property type="match status" value="1"/>
</dbReference>
<dbReference type="GO" id="GO:0008168">
    <property type="term" value="F:methyltransferase activity"/>
    <property type="evidence" value="ECO:0007669"/>
    <property type="project" value="UniProtKB-KW"/>
</dbReference>
<accession>A0A1T4PM49</accession>
<dbReference type="AlphaFoldDB" id="A0A1T4PM49"/>
<keyword evidence="3" id="KW-1185">Reference proteome</keyword>
<keyword evidence="2" id="KW-0489">Methyltransferase</keyword>
<gene>
    <name evidence="2" type="ORF">SAMN04488132_10676</name>
</gene>
<keyword evidence="1" id="KW-0808">Transferase</keyword>
<evidence type="ECO:0000313" key="3">
    <source>
        <dbReference type="Proteomes" id="UP000190888"/>
    </source>
</evidence>
<dbReference type="SUPFAM" id="SSF53335">
    <property type="entry name" value="S-adenosyl-L-methionine-dependent methyltransferases"/>
    <property type="match status" value="1"/>
</dbReference>
<dbReference type="PANTHER" id="PTHR43861">
    <property type="entry name" value="TRANS-ACONITATE 2-METHYLTRANSFERASE-RELATED"/>
    <property type="match status" value="1"/>
</dbReference>
<name>A0A1T4PM49_9BACT</name>
<dbReference type="Proteomes" id="UP000190888">
    <property type="component" value="Unassembled WGS sequence"/>
</dbReference>
<dbReference type="RefSeq" id="WP_078831656.1">
    <property type="nucleotide sequence ID" value="NZ_FUWH01000006.1"/>
</dbReference>
<reference evidence="2 3" key="1">
    <citation type="submission" date="2017-02" db="EMBL/GenBank/DDBJ databases">
        <authorList>
            <person name="Peterson S.W."/>
        </authorList>
    </citation>
    <scope>NUCLEOTIDE SEQUENCE [LARGE SCALE GENOMIC DNA]</scope>
    <source>
        <strain evidence="2 3">DSM 22335</strain>
    </source>
</reference>
<evidence type="ECO:0000313" key="2">
    <source>
        <dbReference type="EMBL" id="SJZ92431.1"/>
    </source>
</evidence>